<dbReference type="InterPro" id="IPR006120">
    <property type="entry name" value="Resolvase_HTH_dom"/>
</dbReference>
<keyword evidence="3" id="KW-0238">DNA-binding</keyword>
<dbReference type="PANTHER" id="PTHR30461:SF26">
    <property type="entry name" value="RESOLVASE HOMOLOG YNEB"/>
    <property type="match status" value="1"/>
</dbReference>
<dbReference type="Pfam" id="PF00239">
    <property type="entry name" value="Resolvase"/>
    <property type="match status" value="1"/>
</dbReference>
<dbReference type="InterPro" id="IPR006118">
    <property type="entry name" value="Recombinase_CS"/>
</dbReference>
<feature type="domain" description="Resolvase/invertase-type recombinase catalytic" evidence="5">
    <location>
        <begin position="1"/>
        <end position="130"/>
    </location>
</feature>
<accession>A0AAV3GSV7</accession>
<keyword evidence="4" id="KW-0233">DNA recombination</keyword>
<keyword evidence="2" id="KW-0229">DNA integration</keyword>
<dbReference type="SMART" id="SM00857">
    <property type="entry name" value="Resolvase"/>
    <property type="match status" value="1"/>
</dbReference>
<dbReference type="PROSITE" id="PS51736">
    <property type="entry name" value="RECOMBINASES_3"/>
    <property type="match status" value="1"/>
</dbReference>
<dbReference type="Proteomes" id="UP000006402">
    <property type="component" value="Unassembled WGS sequence"/>
</dbReference>
<evidence type="ECO:0000259" key="5">
    <source>
        <dbReference type="PROSITE" id="PS51736"/>
    </source>
</evidence>
<sequence length="188" mass="21776">RLIFKLRNRTEGLNIDKLFQEKASGKDTERPEFQKLLNYIREGDCVIVTSLDRLGRDYEDIKNTVAFMKQKKVALKILDAQFLDFNTGNELLDTAMFDMFLSLLSYIAQNEREKIRERQRQGVLLAQKAGRYKGRPIEYSINSTDPQKRLVFKTVVDMLKQGIPVAEIAKENGISRPTIYKIKKANDL</sequence>
<dbReference type="Gene3D" id="3.40.50.1390">
    <property type="entry name" value="Resolvase, N-terminal catalytic domain"/>
    <property type="match status" value="1"/>
</dbReference>
<reference evidence="6 7" key="1">
    <citation type="submission" date="2012-04" db="EMBL/GenBank/DDBJ databases">
        <authorList>
            <person name="Weinstock G."/>
            <person name="Sodergren E."/>
            <person name="Lobos E.A."/>
            <person name="Fulton L."/>
            <person name="Fulton R."/>
            <person name="Courtney L."/>
            <person name="Fronick C."/>
            <person name="O'Laughlin M."/>
            <person name="Godfrey J."/>
            <person name="Wilson R.M."/>
            <person name="Miner T."/>
            <person name="Farmer C."/>
            <person name="Delehaunty K."/>
            <person name="Cordes M."/>
            <person name="Minx P."/>
            <person name="Tomlinson C."/>
            <person name="Chen J."/>
            <person name="Wollam A."/>
            <person name="Pepin K.H."/>
            <person name="Bhonagiri V."/>
            <person name="Zhang X."/>
            <person name="Suruliraj S."/>
            <person name="Warren W."/>
            <person name="Mitreva M."/>
            <person name="Mardis E.R."/>
            <person name="Wilson R.K."/>
        </authorList>
    </citation>
    <scope>NUCLEOTIDE SEQUENCE [LARGE SCALE GENOMIC DNA]</scope>
    <source>
        <strain evidence="6 7">R496</strain>
    </source>
</reference>
<evidence type="ECO:0000313" key="6">
    <source>
        <dbReference type="EMBL" id="EJX49425.1"/>
    </source>
</evidence>
<protein>
    <submittedName>
        <fullName evidence="6">Transposon DNA-invertase Bin3</fullName>
    </submittedName>
</protein>
<dbReference type="GO" id="GO:0003677">
    <property type="term" value="F:DNA binding"/>
    <property type="evidence" value="ECO:0007669"/>
    <property type="project" value="UniProtKB-KW"/>
</dbReference>
<evidence type="ECO:0000313" key="7">
    <source>
        <dbReference type="Proteomes" id="UP000006402"/>
    </source>
</evidence>
<dbReference type="CDD" id="cd03768">
    <property type="entry name" value="SR_ResInv"/>
    <property type="match status" value="1"/>
</dbReference>
<evidence type="ECO:0000256" key="1">
    <source>
        <dbReference type="ARBA" id="ARBA00009913"/>
    </source>
</evidence>
<evidence type="ECO:0000256" key="4">
    <source>
        <dbReference type="ARBA" id="ARBA00023172"/>
    </source>
</evidence>
<feature type="non-terminal residue" evidence="6">
    <location>
        <position position="1"/>
    </location>
</feature>
<evidence type="ECO:0000256" key="2">
    <source>
        <dbReference type="ARBA" id="ARBA00022908"/>
    </source>
</evidence>
<comment type="caution">
    <text evidence="6">The sequence shown here is derived from an EMBL/GenBank/DDBJ whole genome shotgun (WGS) entry which is preliminary data.</text>
</comment>
<dbReference type="PANTHER" id="PTHR30461">
    <property type="entry name" value="DNA-INVERTASE FROM LAMBDOID PROPHAGE"/>
    <property type="match status" value="1"/>
</dbReference>
<organism evidence="6 7">
    <name type="scientific">Enterococcus faecium R496</name>
    <dbReference type="NCBI Taxonomy" id="1134836"/>
    <lineage>
        <taxon>Bacteria</taxon>
        <taxon>Bacillati</taxon>
        <taxon>Bacillota</taxon>
        <taxon>Bacilli</taxon>
        <taxon>Lactobacillales</taxon>
        <taxon>Enterococcaceae</taxon>
        <taxon>Enterococcus</taxon>
    </lineage>
</organism>
<evidence type="ECO:0000256" key="3">
    <source>
        <dbReference type="ARBA" id="ARBA00023125"/>
    </source>
</evidence>
<dbReference type="Gene3D" id="1.10.10.60">
    <property type="entry name" value="Homeodomain-like"/>
    <property type="match status" value="1"/>
</dbReference>
<dbReference type="GO" id="GO:0015074">
    <property type="term" value="P:DNA integration"/>
    <property type="evidence" value="ECO:0007669"/>
    <property type="project" value="UniProtKB-KW"/>
</dbReference>
<dbReference type="InterPro" id="IPR006119">
    <property type="entry name" value="Resolv_N"/>
</dbReference>
<name>A0AAV3GSV7_ENTFC</name>
<dbReference type="AlphaFoldDB" id="A0AAV3GSV7"/>
<dbReference type="SUPFAM" id="SSF53041">
    <property type="entry name" value="Resolvase-like"/>
    <property type="match status" value="1"/>
</dbReference>
<dbReference type="GO" id="GO:0000150">
    <property type="term" value="F:DNA strand exchange activity"/>
    <property type="evidence" value="ECO:0007669"/>
    <property type="project" value="InterPro"/>
</dbReference>
<proteinExistence type="inferred from homology"/>
<dbReference type="InterPro" id="IPR036162">
    <property type="entry name" value="Resolvase-like_N_sf"/>
</dbReference>
<dbReference type="InterPro" id="IPR050639">
    <property type="entry name" value="SSR_resolvase"/>
</dbReference>
<gene>
    <name evidence="6" type="ORF">HMPREF1378_02626</name>
</gene>
<dbReference type="PROSITE" id="PS00398">
    <property type="entry name" value="RECOMBINASES_2"/>
    <property type="match status" value="1"/>
</dbReference>
<dbReference type="EMBL" id="AMAH01000210">
    <property type="protein sequence ID" value="EJX49425.1"/>
    <property type="molecule type" value="Genomic_DNA"/>
</dbReference>
<comment type="similarity">
    <text evidence="1">Belongs to the site-specific recombinase resolvase family.</text>
</comment>
<dbReference type="Pfam" id="PF02796">
    <property type="entry name" value="HTH_7"/>
    <property type="match status" value="1"/>
</dbReference>